<keyword evidence="3" id="KW-1185">Reference proteome</keyword>
<protein>
    <submittedName>
        <fullName evidence="2">Reverse transcriptase domain-containing protein</fullName>
    </submittedName>
</protein>
<comment type="caution">
    <text evidence="2">The sequence shown here is derived from an EMBL/GenBank/DDBJ whole genome shotgun (WGS) entry which is preliminary data.</text>
</comment>
<proteinExistence type="predicted"/>
<sequence>MTDNRTMAQMLQAPIEGYEDAIVIPPINANNFELKQPLINHVQRLKIFTIPIKLSGSSTLHEQIPFQIQGTKPWAITSRSELLNEGPTIPIATSICKSSNVVDGGRQQNNVPPPITLKVQEQILKQQQNAVILKKLPEKLGDSCRFTIPCDFSKLKCQGLADLGASINLMPLSVFHRLYSGIRTIQIQMSSVSSSSPIKTSDSTSKEFTDEFTPPNSLPPGDDISILKKDFQEETFRITSNPLFEFDDSFKSSNVNPLFEENDKREVKISLLLPPHLLPEARK</sequence>
<evidence type="ECO:0000313" key="3">
    <source>
        <dbReference type="Proteomes" id="UP001151760"/>
    </source>
</evidence>
<dbReference type="Proteomes" id="UP001151760">
    <property type="component" value="Unassembled WGS sequence"/>
</dbReference>
<keyword evidence="2" id="KW-0808">Transferase</keyword>
<evidence type="ECO:0000256" key="1">
    <source>
        <dbReference type="SAM" id="MobiDB-lite"/>
    </source>
</evidence>
<dbReference type="PANTHER" id="PTHR33067">
    <property type="entry name" value="RNA-DIRECTED DNA POLYMERASE-RELATED"/>
    <property type="match status" value="1"/>
</dbReference>
<organism evidence="2 3">
    <name type="scientific">Tanacetum coccineum</name>
    <dbReference type="NCBI Taxonomy" id="301880"/>
    <lineage>
        <taxon>Eukaryota</taxon>
        <taxon>Viridiplantae</taxon>
        <taxon>Streptophyta</taxon>
        <taxon>Embryophyta</taxon>
        <taxon>Tracheophyta</taxon>
        <taxon>Spermatophyta</taxon>
        <taxon>Magnoliopsida</taxon>
        <taxon>eudicotyledons</taxon>
        <taxon>Gunneridae</taxon>
        <taxon>Pentapetalae</taxon>
        <taxon>asterids</taxon>
        <taxon>campanulids</taxon>
        <taxon>Asterales</taxon>
        <taxon>Asteraceae</taxon>
        <taxon>Asteroideae</taxon>
        <taxon>Anthemideae</taxon>
        <taxon>Anthemidinae</taxon>
        <taxon>Tanacetum</taxon>
    </lineage>
</organism>
<reference evidence="2" key="1">
    <citation type="journal article" date="2022" name="Int. J. Mol. Sci.">
        <title>Draft Genome of Tanacetum Coccineum: Genomic Comparison of Closely Related Tanacetum-Family Plants.</title>
        <authorList>
            <person name="Yamashiro T."/>
            <person name="Shiraishi A."/>
            <person name="Nakayama K."/>
            <person name="Satake H."/>
        </authorList>
    </citation>
    <scope>NUCLEOTIDE SEQUENCE</scope>
</reference>
<feature type="region of interest" description="Disordered" evidence="1">
    <location>
        <begin position="193"/>
        <end position="216"/>
    </location>
</feature>
<dbReference type="InterPro" id="IPR021109">
    <property type="entry name" value="Peptidase_aspartic_dom_sf"/>
</dbReference>
<keyword evidence="2" id="KW-0695">RNA-directed DNA polymerase</keyword>
<dbReference type="EMBL" id="BQNB010010339">
    <property type="protein sequence ID" value="GJS75945.1"/>
    <property type="molecule type" value="Genomic_DNA"/>
</dbReference>
<gene>
    <name evidence="2" type="ORF">Tco_0725826</name>
</gene>
<dbReference type="Gene3D" id="2.40.70.10">
    <property type="entry name" value="Acid Proteases"/>
    <property type="match status" value="1"/>
</dbReference>
<evidence type="ECO:0000313" key="2">
    <source>
        <dbReference type="EMBL" id="GJS75945.1"/>
    </source>
</evidence>
<dbReference type="PANTHER" id="PTHR33067:SF9">
    <property type="entry name" value="RNA-DIRECTED DNA POLYMERASE"/>
    <property type="match status" value="1"/>
</dbReference>
<accession>A0ABQ4YE04</accession>
<name>A0ABQ4YE04_9ASTR</name>
<dbReference type="GO" id="GO:0003964">
    <property type="term" value="F:RNA-directed DNA polymerase activity"/>
    <property type="evidence" value="ECO:0007669"/>
    <property type="project" value="UniProtKB-KW"/>
</dbReference>
<keyword evidence="2" id="KW-0548">Nucleotidyltransferase</keyword>
<reference evidence="2" key="2">
    <citation type="submission" date="2022-01" db="EMBL/GenBank/DDBJ databases">
        <authorList>
            <person name="Yamashiro T."/>
            <person name="Shiraishi A."/>
            <person name="Satake H."/>
            <person name="Nakayama K."/>
        </authorList>
    </citation>
    <scope>NUCLEOTIDE SEQUENCE</scope>
</reference>
<feature type="compositionally biased region" description="Low complexity" evidence="1">
    <location>
        <begin position="193"/>
        <end position="203"/>
    </location>
</feature>